<evidence type="ECO:0000256" key="2">
    <source>
        <dbReference type="ARBA" id="ARBA00022801"/>
    </source>
</evidence>
<accession>A0A8J2X4X3</accession>
<keyword evidence="3" id="KW-0732">Signal</keyword>
<dbReference type="InterPro" id="IPR029055">
    <property type="entry name" value="Ntn_hydrolases_N"/>
</dbReference>
<feature type="domain" description="Choloylglycine hydrolase/NAAA C-terminal" evidence="4">
    <location>
        <begin position="22"/>
        <end position="337"/>
    </location>
</feature>
<evidence type="ECO:0000313" key="6">
    <source>
        <dbReference type="Proteomes" id="UP000789595"/>
    </source>
</evidence>
<dbReference type="SUPFAM" id="SSF56235">
    <property type="entry name" value="N-terminal nucleophile aminohydrolases (Ntn hydrolases)"/>
    <property type="match status" value="1"/>
</dbReference>
<evidence type="ECO:0000259" key="4">
    <source>
        <dbReference type="Pfam" id="PF02275"/>
    </source>
</evidence>
<proteinExistence type="inferred from homology"/>
<dbReference type="Pfam" id="PF02275">
    <property type="entry name" value="CBAH"/>
    <property type="match status" value="1"/>
</dbReference>
<dbReference type="Proteomes" id="UP000789595">
    <property type="component" value="Unassembled WGS sequence"/>
</dbReference>
<reference evidence="5" key="1">
    <citation type="submission" date="2021-11" db="EMBL/GenBank/DDBJ databases">
        <authorList>
            <consortium name="Genoscope - CEA"/>
            <person name="William W."/>
        </authorList>
    </citation>
    <scope>NUCLEOTIDE SEQUENCE</scope>
</reference>
<name>A0A8J2X4X3_9STRA</name>
<dbReference type="EMBL" id="CAKKNE010000004">
    <property type="protein sequence ID" value="CAH0374951.1"/>
    <property type="molecule type" value="Genomic_DNA"/>
</dbReference>
<dbReference type="Gene3D" id="3.60.60.10">
    <property type="entry name" value="Penicillin V Acylase, Chain A"/>
    <property type="match status" value="1"/>
</dbReference>
<dbReference type="GO" id="GO:0016787">
    <property type="term" value="F:hydrolase activity"/>
    <property type="evidence" value="ECO:0007669"/>
    <property type="project" value="UniProtKB-KW"/>
</dbReference>
<sequence length="366" mass="39714">MRHCYLLSVLWCGLLLRWTHACTTVVVNSTDGGTVIGRTMELGIPLPDRASNEIWSLVASQRDEKRFGYAAISAALGGATSDAFVVEGMNEKGFTVSVQTLQQSVYENHTTPAPQPVTFDRVAAYLLQRCASVADVAAALRAIIVVDNPLFAKLFGRCHWSVADASGTSAVIEYLDGRLSMHDNSRIGVMTNDPHYEWHLHNLNGYAAYPTTRNQAPWGLTSVETAVGTVPGGPPGHGLNTRGLPGGTTPPDRFVKMFLLREMAQAHAPAASVDDAIVVAQGLLNTVHLVRGTIASLGGLDGLEWTNWAVVKIPAQRRFLLRTYSDHAWRDVDLSKIDFAKAHAPRPLYDGLGTHRSFLPPALVTQ</sequence>
<dbReference type="PANTHER" id="PTHR35527:SF2">
    <property type="entry name" value="HYDROLASE"/>
    <property type="match status" value="1"/>
</dbReference>
<dbReference type="InterPro" id="IPR029132">
    <property type="entry name" value="CBAH/NAAA_C"/>
</dbReference>
<keyword evidence="6" id="KW-1185">Reference proteome</keyword>
<evidence type="ECO:0000313" key="5">
    <source>
        <dbReference type="EMBL" id="CAH0374951.1"/>
    </source>
</evidence>
<protein>
    <recommendedName>
        <fullName evidence="4">Choloylglycine hydrolase/NAAA C-terminal domain-containing protein</fullName>
    </recommendedName>
</protein>
<organism evidence="5 6">
    <name type="scientific">Pelagomonas calceolata</name>
    <dbReference type="NCBI Taxonomy" id="35677"/>
    <lineage>
        <taxon>Eukaryota</taxon>
        <taxon>Sar</taxon>
        <taxon>Stramenopiles</taxon>
        <taxon>Ochrophyta</taxon>
        <taxon>Pelagophyceae</taxon>
        <taxon>Pelagomonadales</taxon>
        <taxon>Pelagomonadaceae</taxon>
        <taxon>Pelagomonas</taxon>
    </lineage>
</organism>
<dbReference type="InterPro" id="IPR052193">
    <property type="entry name" value="Peptidase_C59"/>
</dbReference>
<evidence type="ECO:0000256" key="3">
    <source>
        <dbReference type="SAM" id="SignalP"/>
    </source>
</evidence>
<dbReference type="AlphaFoldDB" id="A0A8J2X4X3"/>
<dbReference type="OrthoDB" id="63199at2759"/>
<keyword evidence="2" id="KW-0378">Hydrolase</keyword>
<feature type="chain" id="PRO_5035291396" description="Choloylglycine hydrolase/NAAA C-terminal domain-containing protein" evidence="3">
    <location>
        <begin position="22"/>
        <end position="366"/>
    </location>
</feature>
<comment type="caution">
    <text evidence="5">The sequence shown here is derived from an EMBL/GenBank/DDBJ whole genome shotgun (WGS) entry which is preliminary data.</text>
</comment>
<gene>
    <name evidence="5" type="ORF">PECAL_4P22650</name>
</gene>
<feature type="signal peptide" evidence="3">
    <location>
        <begin position="1"/>
        <end position="21"/>
    </location>
</feature>
<dbReference type="PANTHER" id="PTHR35527">
    <property type="entry name" value="CHOLOYLGLYCINE HYDROLASE"/>
    <property type="match status" value="1"/>
</dbReference>
<evidence type="ECO:0000256" key="1">
    <source>
        <dbReference type="ARBA" id="ARBA00006625"/>
    </source>
</evidence>
<comment type="similarity">
    <text evidence="1">Belongs to the peptidase C59 family.</text>
</comment>